<proteinExistence type="predicted"/>
<evidence type="ECO:0000256" key="1">
    <source>
        <dbReference type="SAM" id="MobiDB-lite"/>
    </source>
</evidence>
<sequence length="127" mass="13841">MQVQVPTPLQLSTVGSSLLAAALAATKYQPPDRKSSIWPSTKRECEARSATETASMRRSQQPTQYTPRPQGGRKGRCITFNFKPAMTHGFASDNPTHTPASSSPLFSYAMRDMGMAVGRNRSLSLHA</sequence>
<protein>
    <submittedName>
        <fullName evidence="2">Uncharacterized protein</fullName>
    </submittedName>
</protein>
<comment type="caution">
    <text evidence="2">The sequence shown here is derived from an EMBL/GenBank/DDBJ whole genome shotgun (WGS) entry which is preliminary data.</text>
</comment>
<dbReference type="Proteomes" id="UP000070054">
    <property type="component" value="Unassembled WGS sequence"/>
</dbReference>
<feature type="compositionally biased region" description="Basic and acidic residues" evidence="1">
    <location>
        <begin position="30"/>
        <end position="49"/>
    </location>
</feature>
<feature type="compositionally biased region" description="Polar residues" evidence="1">
    <location>
        <begin position="50"/>
        <end position="67"/>
    </location>
</feature>
<dbReference type="AlphaFoldDB" id="A0A135US57"/>
<reference evidence="2 3" key="1">
    <citation type="submission" date="2014-02" db="EMBL/GenBank/DDBJ databases">
        <title>The genome sequence of Colletotrichum nymphaeae SA-01.</title>
        <authorList>
            <person name="Baroncelli R."/>
            <person name="Thon M.R."/>
        </authorList>
    </citation>
    <scope>NUCLEOTIDE SEQUENCE [LARGE SCALE GENOMIC DNA]</scope>
    <source>
        <strain evidence="2 3">SA-01</strain>
    </source>
</reference>
<feature type="region of interest" description="Disordered" evidence="1">
    <location>
        <begin position="26"/>
        <end position="76"/>
    </location>
</feature>
<evidence type="ECO:0000313" key="3">
    <source>
        <dbReference type="Proteomes" id="UP000070054"/>
    </source>
</evidence>
<dbReference type="EMBL" id="JEMN01000220">
    <property type="protein sequence ID" value="KXH63203.1"/>
    <property type="molecule type" value="Genomic_DNA"/>
</dbReference>
<organism evidence="2 3">
    <name type="scientific">Colletotrichum nymphaeae SA-01</name>
    <dbReference type="NCBI Taxonomy" id="1460502"/>
    <lineage>
        <taxon>Eukaryota</taxon>
        <taxon>Fungi</taxon>
        <taxon>Dikarya</taxon>
        <taxon>Ascomycota</taxon>
        <taxon>Pezizomycotina</taxon>
        <taxon>Sordariomycetes</taxon>
        <taxon>Hypocreomycetidae</taxon>
        <taxon>Glomerellales</taxon>
        <taxon>Glomerellaceae</taxon>
        <taxon>Colletotrichum</taxon>
        <taxon>Colletotrichum acutatum species complex</taxon>
    </lineage>
</organism>
<name>A0A135US57_9PEZI</name>
<accession>A0A135US57</accession>
<evidence type="ECO:0000313" key="2">
    <source>
        <dbReference type="EMBL" id="KXH63203.1"/>
    </source>
</evidence>
<keyword evidence="3" id="KW-1185">Reference proteome</keyword>
<gene>
    <name evidence="2" type="ORF">CNYM01_08832</name>
</gene>